<reference evidence="2 3" key="1">
    <citation type="submission" date="2015-01" db="EMBL/GenBank/DDBJ databases">
        <title>Draft genome of the acidophilic iron oxidizer Acidithrix ferrooxidans strain Py-F3.</title>
        <authorList>
            <person name="Poehlein A."/>
            <person name="Eisen S."/>
            <person name="Schloemann M."/>
            <person name="Johnson B.D."/>
            <person name="Daniel R."/>
            <person name="Muehling M."/>
        </authorList>
    </citation>
    <scope>NUCLEOTIDE SEQUENCE [LARGE SCALE GENOMIC DNA]</scope>
    <source>
        <strain evidence="2 3">Py-F3</strain>
    </source>
</reference>
<gene>
    <name evidence="2" type="ORF">AXFE_08420</name>
</gene>
<dbReference type="Pfam" id="PF07876">
    <property type="entry name" value="Dabb"/>
    <property type="match status" value="1"/>
</dbReference>
<dbReference type="EMBL" id="JXYS01000020">
    <property type="protein sequence ID" value="KJF18275.1"/>
    <property type="molecule type" value="Genomic_DNA"/>
</dbReference>
<dbReference type="RefSeq" id="WP_082058469.1">
    <property type="nucleotide sequence ID" value="NZ_JXYS01000020.1"/>
</dbReference>
<comment type="caution">
    <text evidence="2">The sequence shown here is derived from an EMBL/GenBank/DDBJ whole genome shotgun (WGS) entry which is preliminary data.</text>
</comment>
<sequence>MLRHMVIFKFKEDTDPKAIDLLADELSKFYTGYVGFTKAIRGKDLKLRQGNGDLGICVDFESEQEFRAYADDKDHLELIKNYVAPIIESRAAVQIEI</sequence>
<evidence type="ECO:0000313" key="2">
    <source>
        <dbReference type="EMBL" id="KJF18275.1"/>
    </source>
</evidence>
<evidence type="ECO:0000259" key="1">
    <source>
        <dbReference type="PROSITE" id="PS51502"/>
    </source>
</evidence>
<organism evidence="2 3">
    <name type="scientific">Acidithrix ferrooxidans</name>
    <dbReference type="NCBI Taxonomy" id="1280514"/>
    <lineage>
        <taxon>Bacteria</taxon>
        <taxon>Bacillati</taxon>
        <taxon>Actinomycetota</taxon>
        <taxon>Acidimicrobiia</taxon>
        <taxon>Acidimicrobiales</taxon>
        <taxon>Acidimicrobiaceae</taxon>
        <taxon>Acidithrix</taxon>
    </lineage>
</organism>
<accession>A0A0D8HJY8</accession>
<dbReference type="InterPro" id="IPR013097">
    <property type="entry name" value="Dabb"/>
</dbReference>
<proteinExistence type="predicted"/>
<evidence type="ECO:0000313" key="3">
    <source>
        <dbReference type="Proteomes" id="UP000032360"/>
    </source>
</evidence>
<dbReference type="PROSITE" id="PS51502">
    <property type="entry name" value="S_R_A_B_BARREL"/>
    <property type="match status" value="1"/>
</dbReference>
<dbReference type="Gene3D" id="3.30.70.100">
    <property type="match status" value="1"/>
</dbReference>
<keyword evidence="3" id="KW-1185">Reference proteome</keyword>
<feature type="domain" description="Stress-response A/B barrel" evidence="1">
    <location>
        <begin position="2"/>
        <end position="95"/>
    </location>
</feature>
<dbReference type="InterPro" id="IPR011008">
    <property type="entry name" value="Dimeric_a/b-barrel"/>
</dbReference>
<protein>
    <submittedName>
        <fullName evidence="2">Stress responsive A/B barrel domain protein</fullName>
    </submittedName>
</protein>
<dbReference type="AlphaFoldDB" id="A0A0D8HJY8"/>
<name>A0A0D8HJY8_9ACTN</name>
<dbReference type="Proteomes" id="UP000032360">
    <property type="component" value="Unassembled WGS sequence"/>
</dbReference>
<dbReference type="SUPFAM" id="SSF54909">
    <property type="entry name" value="Dimeric alpha+beta barrel"/>
    <property type="match status" value="1"/>
</dbReference>
<dbReference type="OrthoDB" id="6637496at2"/>
<dbReference type="SMART" id="SM00886">
    <property type="entry name" value="Dabb"/>
    <property type="match status" value="1"/>
</dbReference>